<dbReference type="AlphaFoldDB" id="A0A0Q9ZPR6"/>
<dbReference type="RefSeq" id="WP_057480375.1">
    <property type="nucleotide sequence ID" value="NZ_BMWR01000002.1"/>
</dbReference>
<dbReference type="Proteomes" id="UP000051643">
    <property type="component" value="Unassembled WGS sequence"/>
</dbReference>
<protein>
    <recommendedName>
        <fullName evidence="1">TIR domain-containing protein</fullName>
    </recommendedName>
</protein>
<proteinExistence type="predicted"/>
<dbReference type="Pfam" id="PF13676">
    <property type="entry name" value="TIR_2"/>
    <property type="match status" value="1"/>
</dbReference>
<evidence type="ECO:0000313" key="3">
    <source>
        <dbReference type="Proteomes" id="UP000051643"/>
    </source>
</evidence>
<dbReference type="GO" id="GO:0007165">
    <property type="term" value="P:signal transduction"/>
    <property type="evidence" value="ECO:0007669"/>
    <property type="project" value="InterPro"/>
</dbReference>
<gene>
    <name evidence="2" type="ORF">APR42_01410</name>
</gene>
<feature type="domain" description="TIR" evidence="1">
    <location>
        <begin position="44"/>
        <end position="137"/>
    </location>
</feature>
<evidence type="ECO:0000313" key="2">
    <source>
        <dbReference type="EMBL" id="KRG30552.1"/>
    </source>
</evidence>
<dbReference type="InterPro" id="IPR035897">
    <property type="entry name" value="Toll_tir_struct_dom_sf"/>
</dbReference>
<name>A0A0Q9ZPR6_9FLAO</name>
<evidence type="ECO:0000259" key="1">
    <source>
        <dbReference type="Pfam" id="PF13676"/>
    </source>
</evidence>
<dbReference type="OrthoDB" id="9810385at2"/>
<dbReference type="InterPro" id="IPR000157">
    <property type="entry name" value="TIR_dom"/>
</dbReference>
<comment type="caution">
    <text evidence="2">The sequence shown here is derived from an EMBL/GenBank/DDBJ whole genome shotgun (WGS) entry which is preliminary data.</text>
</comment>
<accession>A0A0Q9ZPR6</accession>
<reference evidence="2" key="1">
    <citation type="submission" date="2015-10" db="EMBL/GenBank/DDBJ databases">
        <title>Draft genome sequence of Salegentibacter mishustinae KCTC 12263.</title>
        <authorList>
            <person name="Lin W."/>
            <person name="Zheng Q."/>
        </authorList>
    </citation>
    <scope>NUCLEOTIDE SEQUENCE [LARGE SCALE GENOMIC DNA]</scope>
    <source>
        <strain evidence="2">KCTC 12263</strain>
    </source>
</reference>
<organism evidence="2 3">
    <name type="scientific">Salegentibacter mishustinae</name>
    <dbReference type="NCBI Taxonomy" id="270918"/>
    <lineage>
        <taxon>Bacteria</taxon>
        <taxon>Pseudomonadati</taxon>
        <taxon>Bacteroidota</taxon>
        <taxon>Flavobacteriia</taxon>
        <taxon>Flavobacteriales</taxon>
        <taxon>Flavobacteriaceae</taxon>
        <taxon>Salegentibacter</taxon>
    </lineage>
</organism>
<dbReference type="SUPFAM" id="SSF52200">
    <property type="entry name" value="Toll/Interleukin receptor TIR domain"/>
    <property type="match status" value="1"/>
</dbReference>
<sequence length="183" mass="21496">MLITKNHLNKFETSYFDLPLTRISNILLREAKNEKGTEKNLVTVFLSHKHNEEEILKKVIKLLENIGVDVYVDWQDDEMPKTTSGETAIKIKKKIIENKKFILLATKDAIDSKWCNWELGYGDSHKFSDDIAIMPIVEIDSTWPGNEYLQIYPVIKTEYNYSIGSYYVEFKNKKIDLEEWLKK</sequence>
<dbReference type="STRING" id="270918.APR42_01410"/>
<keyword evidence="3" id="KW-1185">Reference proteome</keyword>
<dbReference type="EMBL" id="LKTP01000001">
    <property type="protein sequence ID" value="KRG30552.1"/>
    <property type="molecule type" value="Genomic_DNA"/>
</dbReference>
<dbReference type="Gene3D" id="3.40.50.10140">
    <property type="entry name" value="Toll/interleukin-1 receptor homology (TIR) domain"/>
    <property type="match status" value="1"/>
</dbReference>